<evidence type="ECO:0000313" key="1">
    <source>
        <dbReference type="EMBL" id="KAK1124470.1"/>
    </source>
</evidence>
<proteinExistence type="predicted"/>
<name>A0AA40KL66_9HYME</name>
<dbReference type="EMBL" id="JAHYIQ010000018">
    <property type="protein sequence ID" value="KAK1124470.1"/>
    <property type="molecule type" value="Genomic_DNA"/>
</dbReference>
<organism evidence="1 2">
    <name type="scientific">Melipona bicolor</name>
    <dbReference type="NCBI Taxonomy" id="60889"/>
    <lineage>
        <taxon>Eukaryota</taxon>
        <taxon>Metazoa</taxon>
        <taxon>Ecdysozoa</taxon>
        <taxon>Arthropoda</taxon>
        <taxon>Hexapoda</taxon>
        <taxon>Insecta</taxon>
        <taxon>Pterygota</taxon>
        <taxon>Neoptera</taxon>
        <taxon>Endopterygota</taxon>
        <taxon>Hymenoptera</taxon>
        <taxon>Apocrita</taxon>
        <taxon>Aculeata</taxon>
        <taxon>Apoidea</taxon>
        <taxon>Anthophila</taxon>
        <taxon>Apidae</taxon>
        <taxon>Melipona</taxon>
    </lineage>
</organism>
<keyword evidence="2" id="KW-1185">Reference proteome</keyword>
<evidence type="ECO:0000313" key="2">
    <source>
        <dbReference type="Proteomes" id="UP001177670"/>
    </source>
</evidence>
<protein>
    <submittedName>
        <fullName evidence="1">Uncharacterized protein</fullName>
    </submittedName>
</protein>
<feature type="non-terminal residue" evidence="1">
    <location>
        <position position="67"/>
    </location>
</feature>
<dbReference type="Proteomes" id="UP001177670">
    <property type="component" value="Unassembled WGS sequence"/>
</dbReference>
<accession>A0AA40KL66</accession>
<sequence length="67" mass="7387">MDDAGLVLCVTSGESSIPSLDCAVVLPEVAALRWLSVRDRILVADLVRWKRLLRDPLIAPVALFTNR</sequence>
<gene>
    <name evidence="1" type="ORF">K0M31_006821</name>
</gene>
<dbReference type="AlphaFoldDB" id="A0AA40KL66"/>
<comment type="caution">
    <text evidence="1">The sequence shown here is derived from an EMBL/GenBank/DDBJ whole genome shotgun (WGS) entry which is preliminary data.</text>
</comment>
<reference evidence="1" key="1">
    <citation type="submission" date="2021-10" db="EMBL/GenBank/DDBJ databases">
        <title>Melipona bicolor Genome sequencing and assembly.</title>
        <authorList>
            <person name="Araujo N.S."/>
            <person name="Arias M.C."/>
        </authorList>
    </citation>
    <scope>NUCLEOTIDE SEQUENCE</scope>
    <source>
        <strain evidence="1">USP_2M_L1-L4_2017</strain>
        <tissue evidence="1">Whole body</tissue>
    </source>
</reference>